<dbReference type="SUPFAM" id="SSF52743">
    <property type="entry name" value="Subtilisin-like"/>
    <property type="match status" value="1"/>
</dbReference>
<dbReference type="PANTHER" id="PTHR43806">
    <property type="entry name" value="PEPTIDASE S8"/>
    <property type="match status" value="1"/>
</dbReference>
<dbReference type="InterPro" id="IPR023828">
    <property type="entry name" value="Peptidase_S8_Ser-AS"/>
</dbReference>
<evidence type="ECO:0000256" key="2">
    <source>
        <dbReference type="ARBA" id="ARBA00022670"/>
    </source>
</evidence>
<feature type="domain" description="Peptidase S8/S53" evidence="7">
    <location>
        <begin position="47"/>
        <end position="254"/>
    </location>
</feature>
<evidence type="ECO:0000256" key="5">
    <source>
        <dbReference type="PROSITE-ProRule" id="PRU01240"/>
    </source>
</evidence>
<accession>A0A364N1T8</accession>
<feature type="active site" description="Charge relay system" evidence="5">
    <location>
        <position position="240"/>
    </location>
</feature>
<dbReference type="OrthoDB" id="206201at2759"/>
<sequence length="307" mass="31702">MELAQQFNATWGLARISHAKPNDTTYLYDSSAGSGTCVSTDSLSSYVIDTGIDITHPEFQGRASFLADYSGEDTSIDGDGHGTHVAGIIGSATWGVAKNTILFAVRVLDSSGFGETSGVLAGMQFVINDAKQRQEKGQCPSGVVANMSLGGEKLQSINDAAAAIVAAGIFLGVAAGNDATPVDYWSPSSEPSVCTVGATAANDTLIEWSNYGPLVDILAPGVDITSTFPGGRIRTYSGTSMAAPHVVGLAAYMLGLGAPLGGLCETLAAQATKGTIDENTLPKGTQNLLAFNGADASRLYGRRRIRV</sequence>
<evidence type="ECO:0000256" key="6">
    <source>
        <dbReference type="RuleBase" id="RU003355"/>
    </source>
</evidence>
<dbReference type="Proteomes" id="UP000249619">
    <property type="component" value="Unassembled WGS sequence"/>
</dbReference>
<dbReference type="PROSITE" id="PS00137">
    <property type="entry name" value="SUBTILASE_HIS"/>
    <property type="match status" value="1"/>
</dbReference>
<feature type="active site" description="Charge relay system" evidence="5">
    <location>
        <position position="81"/>
    </location>
</feature>
<dbReference type="InterPro" id="IPR050131">
    <property type="entry name" value="Peptidase_S8_subtilisin-like"/>
</dbReference>
<dbReference type="InterPro" id="IPR022398">
    <property type="entry name" value="Peptidase_S8_His-AS"/>
</dbReference>
<name>A0A364N1T8_STELY</name>
<dbReference type="GO" id="GO:0005576">
    <property type="term" value="C:extracellular region"/>
    <property type="evidence" value="ECO:0007669"/>
    <property type="project" value="UniProtKB-ARBA"/>
</dbReference>
<dbReference type="FunFam" id="3.40.50.200:FF:000014">
    <property type="entry name" value="Proteinase K"/>
    <property type="match status" value="1"/>
</dbReference>
<keyword evidence="2 5" id="KW-0645">Protease</keyword>
<dbReference type="InterPro" id="IPR036852">
    <property type="entry name" value="Peptidase_S8/S53_dom_sf"/>
</dbReference>
<feature type="active site" description="Charge relay system" evidence="5">
    <location>
        <position position="49"/>
    </location>
</feature>
<comment type="similarity">
    <text evidence="1 5 6">Belongs to the peptidase S8 family.</text>
</comment>
<keyword evidence="3 5" id="KW-0378">Hydrolase</keyword>
<dbReference type="EMBL" id="QGDH01000080">
    <property type="protein sequence ID" value="RAR08972.1"/>
    <property type="molecule type" value="Genomic_DNA"/>
</dbReference>
<dbReference type="AlphaFoldDB" id="A0A364N1T8"/>
<dbReference type="CDD" id="cd04077">
    <property type="entry name" value="Peptidases_S8_PCSK9_ProteinaseK_like"/>
    <property type="match status" value="1"/>
</dbReference>
<gene>
    <name evidence="8" type="ORF">DDE83_005730</name>
</gene>
<organism evidence="8 9">
    <name type="scientific">Stemphylium lycopersici</name>
    <name type="common">Tomato gray leaf spot disease fungus</name>
    <name type="synonym">Thyrospora lycopersici</name>
    <dbReference type="NCBI Taxonomy" id="183478"/>
    <lineage>
        <taxon>Eukaryota</taxon>
        <taxon>Fungi</taxon>
        <taxon>Dikarya</taxon>
        <taxon>Ascomycota</taxon>
        <taxon>Pezizomycotina</taxon>
        <taxon>Dothideomycetes</taxon>
        <taxon>Pleosporomycetidae</taxon>
        <taxon>Pleosporales</taxon>
        <taxon>Pleosporineae</taxon>
        <taxon>Pleosporaceae</taxon>
        <taxon>Stemphylium</taxon>
    </lineage>
</organism>
<dbReference type="Gene3D" id="3.40.50.200">
    <property type="entry name" value="Peptidase S8/S53 domain"/>
    <property type="match status" value="1"/>
</dbReference>
<dbReference type="GO" id="GO:0004252">
    <property type="term" value="F:serine-type endopeptidase activity"/>
    <property type="evidence" value="ECO:0007669"/>
    <property type="project" value="UniProtKB-UniRule"/>
</dbReference>
<evidence type="ECO:0000256" key="1">
    <source>
        <dbReference type="ARBA" id="ARBA00011073"/>
    </source>
</evidence>
<protein>
    <submittedName>
        <fullName evidence="8">Oryzin</fullName>
    </submittedName>
</protein>
<keyword evidence="4 5" id="KW-0720">Serine protease</keyword>
<dbReference type="InterPro" id="IPR023827">
    <property type="entry name" value="Peptidase_S8_Asp-AS"/>
</dbReference>
<dbReference type="PROSITE" id="PS51892">
    <property type="entry name" value="SUBTILASE"/>
    <property type="match status" value="1"/>
</dbReference>
<comment type="caution">
    <text evidence="8">The sequence shown here is derived from an EMBL/GenBank/DDBJ whole genome shotgun (WGS) entry which is preliminary data.</text>
</comment>
<evidence type="ECO:0000313" key="8">
    <source>
        <dbReference type="EMBL" id="RAR08972.1"/>
    </source>
</evidence>
<proteinExistence type="inferred from homology"/>
<reference evidence="9" key="1">
    <citation type="submission" date="2018-05" db="EMBL/GenBank/DDBJ databases">
        <title>Draft genome sequence of Stemphylium lycopersici strain CIDEFI 213.</title>
        <authorList>
            <person name="Medina R."/>
            <person name="Franco M.E.E."/>
            <person name="Lucentini C.G."/>
            <person name="Saparrat M.C.N."/>
            <person name="Balatti P.A."/>
        </authorList>
    </citation>
    <scope>NUCLEOTIDE SEQUENCE [LARGE SCALE GENOMIC DNA]</scope>
    <source>
        <strain evidence="9">CIDEFI 213</strain>
    </source>
</reference>
<dbReference type="Pfam" id="PF00082">
    <property type="entry name" value="Peptidase_S8"/>
    <property type="match status" value="1"/>
</dbReference>
<dbReference type="InterPro" id="IPR000209">
    <property type="entry name" value="Peptidase_S8/S53_dom"/>
</dbReference>
<dbReference type="GO" id="GO:0006508">
    <property type="term" value="P:proteolysis"/>
    <property type="evidence" value="ECO:0007669"/>
    <property type="project" value="UniProtKB-KW"/>
</dbReference>
<dbReference type="InterPro" id="IPR015500">
    <property type="entry name" value="Peptidase_S8_subtilisin-rel"/>
</dbReference>
<dbReference type="PANTHER" id="PTHR43806:SF58">
    <property type="entry name" value="ALKALINE PROTEASE 1-RELATED"/>
    <property type="match status" value="1"/>
</dbReference>
<evidence type="ECO:0000259" key="7">
    <source>
        <dbReference type="Pfam" id="PF00082"/>
    </source>
</evidence>
<dbReference type="STRING" id="183478.A0A364N1T8"/>
<dbReference type="PRINTS" id="PR00723">
    <property type="entry name" value="SUBTILISIN"/>
</dbReference>
<dbReference type="PROSITE" id="PS00136">
    <property type="entry name" value="SUBTILASE_ASP"/>
    <property type="match status" value="1"/>
</dbReference>
<dbReference type="InterPro" id="IPR034193">
    <property type="entry name" value="PCSK9_ProteinaseK-like"/>
</dbReference>
<evidence type="ECO:0000313" key="9">
    <source>
        <dbReference type="Proteomes" id="UP000249619"/>
    </source>
</evidence>
<evidence type="ECO:0000256" key="4">
    <source>
        <dbReference type="ARBA" id="ARBA00022825"/>
    </source>
</evidence>
<keyword evidence="9" id="KW-1185">Reference proteome</keyword>
<dbReference type="PROSITE" id="PS00138">
    <property type="entry name" value="SUBTILASE_SER"/>
    <property type="match status" value="1"/>
</dbReference>
<evidence type="ECO:0000256" key="3">
    <source>
        <dbReference type="ARBA" id="ARBA00022801"/>
    </source>
</evidence>